<dbReference type="Pfam" id="PF12652">
    <property type="entry name" value="CotJB"/>
    <property type="match status" value="1"/>
</dbReference>
<dbReference type="RefSeq" id="WP_005583250.1">
    <property type="nucleotide sequence ID" value="NZ_LT669839.1"/>
</dbReference>
<dbReference type="EMBL" id="LT669839">
    <property type="protein sequence ID" value="SHD75482.1"/>
    <property type="molecule type" value="Genomic_DNA"/>
</dbReference>
<protein>
    <submittedName>
        <fullName evidence="2">Component of the inner spore coat</fullName>
    </submittedName>
</protein>
<evidence type="ECO:0000313" key="3">
    <source>
        <dbReference type="Proteomes" id="UP000245423"/>
    </source>
</evidence>
<reference evidence="2 3" key="1">
    <citation type="submission" date="2016-11" db="EMBL/GenBank/DDBJ databases">
        <authorList>
            <person name="Manzoor S."/>
        </authorList>
    </citation>
    <scope>NUCLEOTIDE SEQUENCE [LARGE SCALE GENOMIC DNA]</scope>
    <source>
        <strain evidence="2">Clostridium ultunense strain Esp</strain>
    </source>
</reference>
<gene>
    <name evidence="2" type="primary">cotJB</name>
    <name evidence="2" type="ORF">CUESP1_0083</name>
</gene>
<proteinExistence type="predicted"/>
<dbReference type="InterPro" id="IPR016571">
    <property type="entry name" value="Spore_coat_assembly_CotJB"/>
</dbReference>
<accession>M1YSK1</accession>
<dbReference type="InterPro" id="IPR024207">
    <property type="entry name" value="CotJB_dom"/>
</dbReference>
<dbReference type="OrthoDB" id="9804099at2"/>
<keyword evidence="3" id="KW-1185">Reference proteome</keyword>
<evidence type="ECO:0000313" key="2">
    <source>
        <dbReference type="EMBL" id="SHD75482.1"/>
    </source>
</evidence>
<dbReference type="Proteomes" id="UP000245423">
    <property type="component" value="Chromosome 1"/>
</dbReference>
<sequence length="86" mass="10322">MDKEQKRLLKEIMEVSFVLVETNLYLDTHPNDERALRLHNSYSHKYSELKSLYEAKYGLLTYTGMSGCPWSYINEPWPWEINFDMI</sequence>
<dbReference type="HOGENOM" id="CLU_163198_1_0_9"/>
<evidence type="ECO:0000259" key="1">
    <source>
        <dbReference type="Pfam" id="PF12652"/>
    </source>
</evidence>
<dbReference type="PIRSF" id="PIRSF010606">
    <property type="entry name" value="Spore_coat_CotJB"/>
    <property type="match status" value="1"/>
</dbReference>
<name>M1YSK1_9FIRM</name>
<feature type="domain" description="Protein CotJB" evidence="1">
    <location>
        <begin position="7"/>
        <end position="80"/>
    </location>
</feature>
<dbReference type="AlphaFoldDB" id="M1YSK1"/>
<organism evidence="2 3">
    <name type="scientific">[Clostridium] ultunense Esp</name>
    <dbReference type="NCBI Taxonomy" id="1288971"/>
    <lineage>
        <taxon>Bacteria</taxon>
        <taxon>Bacillati</taxon>
        <taxon>Bacillota</taxon>
        <taxon>Tissierellia</taxon>
        <taxon>Tissierellales</taxon>
        <taxon>Tepidimicrobiaceae</taxon>
        <taxon>Schnuerera</taxon>
    </lineage>
</organism>